<dbReference type="Proteomes" id="UP000596063">
    <property type="component" value="Chromosome"/>
</dbReference>
<evidence type="ECO:0000313" key="4">
    <source>
        <dbReference type="Proteomes" id="UP000596063"/>
    </source>
</evidence>
<evidence type="ECO:0000313" key="3">
    <source>
        <dbReference type="EMBL" id="QQD18655.1"/>
    </source>
</evidence>
<feature type="compositionally biased region" description="Polar residues" evidence="1">
    <location>
        <begin position="394"/>
        <end position="403"/>
    </location>
</feature>
<name>A0A7T4R1E5_9GAMM</name>
<keyword evidence="2" id="KW-0812">Transmembrane</keyword>
<reference evidence="3 4" key="1">
    <citation type="submission" date="2020-12" db="EMBL/GenBank/DDBJ databases">
        <authorList>
            <person name="Shan Y."/>
        </authorList>
    </citation>
    <scope>NUCLEOTIDE SEQUENCE [LARGE SCALE GENOMIC DNA]</scope>
    <source>
        <strain evidence="4">csc3.9</strain>
    </source>
</reference>
<dbReference type="SUPFAM" id="SSF58113">
    <property type="entry name" value="Apolipoprotein A-I"/>
    <property type="match status" value="1"/>
</dbReference>
<organism evidence="3 4">
    <name type="scientific">Spongiibacter nanhainus</name>
    <dbReference type="NCBI Taxonomy" id="2794344"/>
    <lineage>
        <taxon>Bacteria</taxon>
        <taxon>Pseudomonadati</taxon>
        <taxon>Pseudomonadota</taxon>
        <taxon>Gammaproteobacteria</taxon>
        <taxon>Cellvibrionales</taxon>
        <taxon>Spongiibacteraceae</taxon>
        <taxon>Spongiibacter</taxon>
    </lineage>
</organism>
<evidence type="ECO:0000256" key="1">
    <source>
        <dbReference type="SAM" id="MobiDB-lite"/>
    </source>
</evidence>
<dbReference type="Gene3D" id="1.20.120.20">
    <property type="entry name" value="Apolipoprotein"/>
    <property type="match status" value="1"/>
</dbReference>
<keyword evidence="2" id="KW-0472">Membrane</keyword>
<gene>
    <name evidence="3" type="ORF">I6N98_01920</name>
</gene>
<feature type="transmembrane region" description="Helical" evidence="2">
    <location>
        <begin position="7"/>
        <end position="25"/>
    </location>
</feature>
<sequence>MTRITSFIAFALGAIVVLWMGAGFIQSSPLALLVTLLIAAAYIAGFAELLRYQQATASLDAALDNSSQPVDDLSNWLANIHPSLRFAVRQRIAGEAIGLPAPVITPYLVGLLVMLGLLGTFIGMVETLQGAVGALQGSTELEAVREGLAAPIQGLGMAFATSVAGITASAMLGLISTLSRRQRLESSRRLDGEMTGLFQAHSLSHQRRETYAVMRSQAEVLPQVTGQLGELAEHLNQHIGQLSEQLTSNQQRLQDDLLSRYQHLSDSVEAALQTSLRDGAKAAAESIEPAVSEVLKGLNSASLDTQQRLGDVVENHLQSLTTKVDTLSETLQQRWQAESEAQQQRQQKLLTSVEQQVEAGHASFAERLQSLGEQIASSNREWLSQQQSAEQERLNQWQQSLQHSAERLSDASTALAQQGQQQLTDAQAKLTELAKQGESLIAQRQDQEAQWHTTLEAQIDKLTATIGERLEALNQSETQRSDAAIAGLERLQETSARQLAELGATLEAPMSRLIETASETPRAAAEVIAKLRAEISNNVARDNELLAERQQTMAQLNTLSASLEENTRMQQEAVQALLDRSAESLKSVEQQFADKVSEESASLQEQMAHFSASAAELSALGEVFTAAVTQFGDANTQLMARLESIESALQNSGQRSEEQMEYFLTQAREIIDHNLLSHQELLDKLGGVNAAQAGGR</sequence>
<feature type="transmembrane region" description="Helical" evidence="2">
    <location>
        <begin position="31"/>
        <end position="50"/>
    </location>
</feature>
<feature type="compositionally biased region" description="Low complexity" evidence="1">
    <location>
        <begin position="411"/>
        <end position="420"/>
    </location>
</feature>
<evidence type="ECO:0000256" key="2">
    <source>
        <dbReference type="SAM" id="Phobius"/>
    </source>
</evidence>
<dbReference type="AlphaFoldDB" id="A0A7T4R1E5"/>
<dbReference type="KEGG" id="snan:I6N98_01920"/>
<keyword evidence="2" id="KW-1133">Transmembrane helix</keyword>
<evidence type="ECO:0008006" key="5">
    <source>
        <dbReference type="Google" id="ProtNLM"/>
    </source>
</evidence>
<accession>A0A7T4R1E5</accession>
<dbReference type="RefSeq" id="WP_198570146.1">
    <property type="nucleotide sequence ID" value="NZ_CP066167.1"/>
</dbReference>
<keyword evidence="4" id="KW-1185">Reference proteome</keyword>
<feature type="transmembrane region" description="Helical" evidence="2">
    <location>
        <begin position="107"/>
        <end position="125"/>
    </location>
</feature>
<dbReference type="EMBL" id="CP066167">
    <property type="protein sequence ID" value="QQD18655.1"/>
    <property type="molecule type" value="Genomic_DNA"/>
</dbReference>
<proteinExistence type="predicted"/>
<feature type="region of interest" description="Disordered" evidence="1">
    <location>
        <begin position="394"/>
        <end position="420"/>
    </location>
</feature>
<protein>
    <recommendedName>
        <fullName evidence="5">DUF802 domain-containing protein</fullName>
    </recommendedName>
</protein>